<keyword evidence="5" id="KW-1185">Reference proteome</keyword>
<dbReference type="Proteomes" id="UP000825729">
    <property type="component" value="Unassembled WGS sequence"/>
</dbReference>
<accession>A0AAV7DWZ6</accession>
<gene>
    <name evidence="4" type="ORF">H6P81_016903</name>
</gene>
<name>A0AAV7DWZ6_ARIFI</name>
<evidence type="ECO:0000256" key="3">
    <source>
        <dbReference type="PROSITE-ProRule" id="PRU00708"/>
    </source>
</evidence>
<evidence type="ECO:0008006" key="6">
    <source>
        <dbReference type="Google" id="ProtNLM"/>
    </source>
</evidence>
<evidence type="ECO:0000256" key="1">
    <source>
        <dbReference type="ARBA" id="ARBA00007626"/>
    </source>
</evidence>
<protein>
    <recommendedName>
        <fullName evidence="6">Pentatricopeptide repeat-containing protein</fullName>
    </recommendedName>
</protein>
<dbReference type="NCBIfam" id="TIGR00756">
    <property type="entry name" value="PPR"/>
    <property type="match status" value="2"/>
</dbReference>
<dbReference type="Pfam" id="PF13812">
    <property type="entry name" value="PPR_3"/>
    <property type="match status" value="1"/>
</dbReference>
<dbReference type="Gene3D" id="1.25.40.10">
    <property type="entry name" value="Tetratricopeptide repeat domain"/>
    <property type="match status" value="2"/>
</dbReference>
<evidence type="ECO:0000313" key="4">
    <source>
        <dbReference type="EMBL" id="KAG9441049.1"/>
    </source>
</evidence>
<dbReference type="AlphaFoldDB" id="A0AAV7DWZ6"/>
<sequence>MGTALFSITNRLRRSLGSNCLYAVRCYRAERAQDRLHARLSPLGALKTIVPELDKWVDSGKTIRGGDLCYVIRDLRKRHRYKHALEATEWMFSKDVYQITPSEHALRLDLIGKVHGSELAETYFNDLEEKDKNEKTYGALLNCYARDKLTDKFLFHMKMMKKSGFASTTVPFDNLMCLYSNTGQYEKVPEVLAEMKMNQIVPCNFSYRICINSYGERSDIEGMEKILEEMKAQNHITVDWNTHAAVANIYLKAGLTEKATATIKKAERLVRKESPREGYNRLIALYGSLGDKSAVNRMWDHLKSSCKKIINKEYMTMFHALVQHNELEKAEYLLKDWETCGNDFDLRVPQILLTAYCQKGMLQKAESMLQEYEKKQIRPNWYLILCDAFEKNGETEKASEYKEKANRSGV</sequence>
<proteinExistence type="inferred from homology"/>
<comment type="caution">
    <text evidence="4">The sequence shown here is derived from an EMBL/GenBank/DDBJ whole genome shotgun (WGS) entry which is preliminary data.</text>
</comment>
<feature type="repeat" description="PPR" evidence="3">
    <location>
        <begin position="345"/>
        <end position="379"/>
    </location>
</feature>
<feature type="repeat" description="PPR" evidence="3">
    <location>
        <begin position="133"/>
        <end position="167"/>
    </location>
</feature>
<dbReference type="EMBL" id="JAINDJ010000007">
    <property type="protein sequence ID" value="KAG9441049.1"/>
    <property type="molecule type" value="Genomic_DNA"/>
</dbReference>
<dbReference type="InterPro" id="IPR011990">
    <property type="entry name" value="TPR-like_helical_dom_sf"/>
</dbReference>
<comment type="similarity">
    <text evidence="1">Belongs to the PPR family. P subfamily.</text>
</comment>
<evidence type="ECO:0000256" key="2">
    <source>
        <dbReference type="ARBA" id="ARBA00022737"/>
    </source>
</evidence>
<organism evidence="4 5">
    <name type="scientific">Aristolochia fimbriata</name>
    <name type="common">White veined hardy Dutchman's pipe vine</name>
    <dbReference type="NCBI Taxonomy" id="158543"/>
    <lineage>
        <taxon>Eukaryota</taxon>
        <taxon>Viridiplantae</taxon>
        <taxon>Streptophyta</taxon>
        <taxon>Embryophyta</taxon>
        <taxon>Tracheophyta</taxon>
        <taxon>Spermatophyta</taxon>
        <taxon>Magnoliopsida</taxon>
        <taxon>Magnoliidae</taxon>
        <taxon>Piperales</taxon>
        <taxon>Aristolochiaceae</taxon>
        <taxon>Aristolochia</taxon>
    </lineage>
</organism>
<reference evidence="4 5" key="1">
    <citation type="submission" date="2021-07" db="EMBL/GenBank/DDBJ databases">
        <title>The Aristolochia fimbriata genome: insights into angiosperm evolution, floral development and chemical biosynthesis.</title>
        <authorList>
            <person name="Jiao Y."/>
        </authorList>
    </citation>
    <scope>NUCLEOTIDE SEQUENCE [LARGE SCALE GENOMIC DNA]</scope>
    <source>
        <strain evidence="4">IBCAS-2021</strain>
        <tissue evidence="4">Leaf</tissue>
    </source>
</reference>
<dbReference type="GO" id="GO:0003729">
    <property type="term" value="F:mRNA binding"/>
    <property type="evidence" value="ECO:0007669"/>
    <property type="project" value="UniProtKB-ARBA"/>
</dbReference>
<dbReference type="PANTHER" id="PTHR45717:SF20">
    <property type="entry name" value="OS07G0598500 PROTEIN"/>
    <property type="match status" value="1"/>
</dbReference>
<dbReference type="InterPro" id="IPR002885">
    <property type="entry name" value="PPR_rpt"/>
</dbReference>
<evidence type="ECO:0000313" key="5">
    <source>
        <dbReference type="Proteomes" id="UP000825729"/>
    </source>
</evidence>
<dbReference type="Pfam" id="PF01535">
    <property type="entry name" value="PPR"/>
    <property type="match status" value="2"/>
</dbReference>
<keyword evidence="2" id="KW-0677">Repeat</keyword>
<dbReference type="PROSITE" id="PS51375">
    <property type="entry name" value="PPR"/>
    <property type="match status" value="2"/>
</dbReference>
<dbReference type="GO" id="GO:0005739">
    <property type="term" value="C:mitochondrion"/>
    <property type="evidence" value="ECO:0007669"/>
    <property type="project" value="TreeGrafter"/>
</dbReference>
<dbReference type="PANTHER" id="PTHR45717">
    <property type="entry name" value="OS12G0527900 PROTEIN"/>
    <property type="match status" value="1"/>
</dbReference>